<evidence type="ECO:0000313" key="3">
    <source>
        <dbReference type="Proteomes" id="UP000447873"/>
    </source>
</evidence>
<keyword evidence="4" id="KW-1185">Reference proteome</keyword>
<reference evidence="1 3" key="1">
    <citation type="submission" date="2018-12" db="EMBL/GenBank/DDBJ databases">
        <title>Venturia inaequalis Genome Resource.</title>
        <authorList>
            <person name="Lichtner F.J."/>
        </authorList>
    </citation>
    <scope>NUCLEOTIDE SEQUENCE [LARGE SCALE GENOMIC DNA]</scope>
    <source>
        <strain evidence="1 3">120213</strain>
        <strain evidence="2 4">DMI_063113</strain>
    </source>
</reference>
<evidence type="ECO:0000313" key="2">
    <source>
        <dbReference type="EMBL" id="KAE9994464.1"/>
    </source>
</evidence>
<evidence type="ECO:0008006" key="5">
    <source>
        <dbReference type="Google" id="ProtNLM"/>
    </source>
</evidence>
<sequence length="206" mass="22384">MKPDPKTPSGWPQGVVYLSQPLFSKTLSKEILQALHYKPESEQVLPKASGPSKLVRISPIKDLKHPADGQFGLTAAQHLAPSSFIICYHGYVHSDKEADPTSDYDLCLNRELGIGIDAAKMGNEARFCNDYRGIQSAGPNAEFKEIWIDVGKGVAEKRMAIFVLPAGKSGKRSKGIPKGAEILLSYGKGFWKERVGIGGDEDQTAA</sequence>
<dbReference type="EMBL" id="WNWS01000015">
    <property type="protein sequence ID" value="KAE9987665.1"/>
    <property type="molecule type" value="Genomic_DNA"/>
</dbReference>
<dbReference type="AlphaFoldDB" id="A0A8H3VF81"/>
<dbReference type="OrthoDB" id="5792673at2759"/>
<dbReference type="Proteomes" id="UP000447873">
    <property type="component" value="Unassembled WGS sequence"/>
</dbReference>
<accession>A0A8H3VF81</accession>
<dbReference type="EMBL" id="WNWR01000007">
    <property type="protein sequence ID" value="KAE9994464.1"/>
    <property type="molecule type" value="Genomic_DNA"/>
</dbReference>
<evidence type="ECO:0000313" key="4">
    <source>
        <dbReference type="Proteomes" id="UP000490939"/>
    </source>
</evidence>
<dbReference type="Proteomes" id="UP000490939">
    <property type="component" value="Unassembled WGS sequence"/>
</dbReference>
<protein>
    <recommendedName>
        <fullName evidence="5">SET domain-containing protein</fullName>
    </recommendedName>
</protein>
<proteinExistence type="predicted"/>
<dbReference type="Gene3D" id="2.170.270.10">
    <property type="entry name" value="SET domain"/>
    <property type="match status" value="1"/>
</dbReference>
<evidence type="ECO:0000313" key="1">
    <source>
        <dbReference type="EMBL" id="KAE9987665.1"/>
    </source>
</evidence>
<name>A0A8H3VF81_VENIN</name>
<gene>
    <name evidence="2" type="ORF">EG327_010090</name>
    <name evidence="1" type="ORF">EG328_001898</name>
</gene>
<comment type="caution">
    <text evidence="1">The sequence shown here is derived from an EMBL/GenBank/DDBJ whole genome shotgun (WGS) entry which is preliminary data.</text>
</comment>
<organism evidence="1 3">
    <name type="scientific">Venturia inaequalis</name>
    <name type="common">Apple scab fungus</name>
    <dbReference type="NCBI Taxonomy" id="5025"/>
    <lineage>
        <taxon>Eukaryota</taxon>
        <taxon>Fungi</taxon>
        <taxon>Dikarya</taxon>
        <taxon>Ascomycota</taxon>
        <taxon>Pezizomycotina</taxon>
        <taxon>Dothideomycetes</taxon>
        <taxon>Pleosporomycetidae</taxon>
        <taxon>Venturiales</taxon>
        <taxon>Venturiaceae</taxon>
        <taxon>Venturia</taxon>
    </lineage>
</organism>
<dbReference type="InterPro" id="IPR046341">
    <property type="entry name" value="SET_dom_sf"/>
</dbReference>
<dbReference type="SUPFAM" id="SSF82199">
    <property type="entry name" value="SET domain"/>
    <property type="match status" value="1"/>
</dbReference>